<accession>A0ABP5TVZ6</accession>
<dbReference type="Gene3D" id="1.10.630.10">
    <property type="entry name" value="Cytochrome P450"/>
    <property type="match status" value="1"/>
</dbReference>
<gene>
    <name evidence="1" type="ORF">GCM10009854_43730</name>
</gene>
<dbReference type="Proteomes" id="UP001501218">
    <property type="component" value="Unassembled WGS sequence"/>
</dbReference>
<protein>
    <recommendedName>
        <fullName evidence="3">Cytochrome P450</fullName>
    </recommendedName>
</protein>
<sequence>MPPRATTCSRRCATRSEDGERFGDQDVINHMIFLVMAAHDTSTITSTAVAHYLAKHPE</sequence>
<dbReference type="InterPro" id="IPR036396">
    <property type="entry name" value="Cyt_P450_sf"/>
</dbReference>
<reference evidence="2" key="1">
    <citation type="journal article" date="2019" name="Int. J. Syst. Evol. Microbiol.">
        <title>The Global Catalogue of Microorganisms (GCM) 10K type strain sequencing project: providing services to taxonomists for standard genome sequencing and annotation.</title>
        <authorList>
            <consortium name="The Broad Institute Genomics Platform"/>
            <consortium name="The Broad Institute Genome Sequencing Center for Infectious Disease"/>
            <person name="Wu L."/>
            <person name="Ma J."/>
        </authorList>
    </citation>
    <scope>NUCLEOTIDE SEQUENCE [LARGE SCALE GENOMIC DNA]</scope>
    <source>
        <strain evidence="2">JCM 16221</strain>
    </source>
</reference>
<dbReference type="EMBL" id="BAAARA010000021">
    <property type="protein sequence ID" value="GAA2360014.1"/>
    <property type="molecule type" value="Genomic_DNA"/>
</dbReference>
<evidence type="ECO:0008006" key="3">
    <source>
        <dbReference type="Google" id="ProtNLM"/>
    </source>
</evidence>
<proteinExistence type="predicted"/>
<name>A0ABP5TVZ6_9PSEU</name>
<dbReference type="SUPFAM" id="SSF48264">
    <property type="entry name" value="Cytochrome P450"/>
    <property type="match status" value="1"/>
</dbReference>
<comment type="caution">
    <text evidence="1">The sequence shown here is derived from an EMBL/GenBank/DDBJ whole genome shotgun (WGS) entry which is preliminary data.</text>
</comment>
<organism evidence="1 2">
    <name type="scientific">Saccharopolyspora halophila</name>
    <dbReference type="NCBI Taxonomy" id="405551"/>
    <lineage>
        <taxon>Bacteria</taxon>
        <taxon>Bacillati</taxon>
        <taxon>Actinomycetota</taxon>
        <taxon>Actinomycetes</taxon>
        <taxon>Pseudonocardiales</taxon>
        <taxon>Pseudonocardiaceae</taxon>
        <taxon>Saccharopolyspora</taxon>
    </lineage>
</organism>
<keyword evidence="2" id="KW-1185">Reference proteome</keyword>
<evidence type="ECO:0000313" key="1">
    <source>
        <dbReference type="EMBL" id="GAA2360014.1"/>
    </source>
</evidence>
<evidence type="ECO:0000313" key="2">
    <source>
        <dbReference type="Proteomes" id="UP001501218"/>
    </source>
</evidence>